<feature type="transmembrane region" description="Helical" evidence="7">
    <location>
        <begin position="63"/>
        <end position="82"/>
    </location>
</feature>
<evidence type="ECO:0000256" key="1">
    <source>
        <dbReference type="ARBA" id="ARBA00004141"/>
    </source>
</evidence>
<dbReference type="InterPro" id="IPR007109">
    <property type="entry name" value="Brix"/>
</dbReference>
<dbReference type="PANTHER" id="PTHR12728:SF0">
    <property type="entry name" value="RIBOSOME PRODUCTION FACTOR 2 HOMOLOG"/>
    <property type="match status" value="1"/>
</dbReference>
<dbReference type="Gene3D" id="1.20.1250.20">
    <property type="entry name" value="MFS general substrate transporter like domains"/>
    <property type="match status" value="2"/>
</dbReference>
<keyword evidence="11" id="KW-1185">Reference proteome</keyword>
<dbReference type="EMBL" id="JQGA01000353">
    <property type="protein sequence ID" value="KGO76102.1"/>
    <property type="molecule type" value="Genomic_DNA"/>
</dbReference>
<dbReference type="GO" id="GO:0019843">
    <property type="term" value="F:rRNA binding"/>
    <property type="evidence" value="ECO:0007669"/>
    <property type="project" value="UniProtKB-UniRule"/>
</dbReference>
<dbReference type="PROSITE" id="PS50833">
    <property type="entry name" value="BRIX"/>
    <property type="match status" value="1"/>
</dbReference>
<keyword evidence="7" id="KW-0812">Transmembrane</keyword>
<keyword evidence="7" id="KW-1133">Transmembrane helix</keyword>
<protein>
    <recommendedName>
        <fullName evidence="5">Ribosome production factor 2 homolog</fullName>
    </recommendedName>
    <alternativeName>
        <fullName evidence="5">Ribosome biogenesis protein RPF2 homolog</fullName>
    </alternativeName>
</protein>
<dbReference type="PROSITE" id="PS50850">
    <property type="entry name" value="MFS"/>
    <property type="match status" value="1"/>
</dbReference>
<keyword evidence="7" id="KW-0472">Membrane</keyword>
<dbReference type="SMART" id="SM00879">
    <property type="entry name" value="Brix"/>
    <property type="match status" value="1"/>
</dbReference>
<evidence type="ECO:0000259" key="9">
    <source>
        <dbReference type="PROSITE" id="PS50850"/>
    </source>
</evidence>
<feature type="transmembrane region" description="Helical" evidence="7">
    <location>
        <begin position="153"/>
        <end position="176"/>
    </location>
</feature>
<feature type="transmembrane region" description="Helical" evidence="7">
    <location>
        <begin position="281"/>
        <end position="303"/>
    </location>
</feature>
<dbReference type="Proteomes" id="UP000030104">
    <property type="component" value="Unassembled WGS sequence"/>
</dbReference>
<feature type="transmembrane region" description="Helical" evidence="7">
    <location>
        <begin position="250"/>
        <end position="269"/>
    </location>
</feature>
<sequence>MSVNHERHVTPIGYKWRSSKWVVLATIAIALYAETFLYGFLVPFLGDMLQYRLNIPPYQTQEVTSSVLAIHGALSVIAGPIIGHFSDQTPNRKIPLLLSLGVCIVGTGTVAGARSVPILLLGRAMQGIAGSAVWIIGFATVADTVSPNNMGSAMGLVLSFANSGTISGPAISGLLYEVVGYWVLWSIPLLVLAIDLVARMLMIESPSKPSCSGSDDNESETSNLLPLRENQEASSGIGNFWYLMLCNGRILLCLLIIFSSVSVSTSLYATLPSHIHEKFQWGPSAAGLLFAGLAVPGILIGPVAGWVRDRVGARYPAVICSILQALFLGLSGIAGSDRFSASIARTSGKGLYSASIIAIGILRPFVSGIAPAELTTAAKTIQENTPGPSGVESGVSRAIAMMDVAASLGMMLGPIIGGSLKALVGYEYMSLTWSLLYLTLAGKAKNPRTARILKAREPQLIEPPKKTLIFHGAKCPQALDTVLKTFHALTKPHNILFHKKNENLHPYENSESLEFLANKNECGLVAFGSHNKKRPNCVTLARIYNSEVLDLVELMLLPPRDGEIIPPINELIMDVGLGLRPMMLFSGSPWDDPTSTAHTILKSTLLDMFKGEETTQVDVEGLQYVMMVGAEEPQDGLSPVIHMRWYRVVTKRSGHKLPRVELQEVGPKFDFKVGRTRQAAPEVQKESMKQGKRPNEEARTKKNIIMDSMGDKIGRVHLGKQDLSDLQTRKMKGLKRRAGMESSDEEDEPSADMMEVDEISSDEEEESHKKARKN</sequence>
<keyword evidence="4 5" id="KW-0539">Nucleus</keyword>
<dbReference type="Pfam" id="PF04427">
    <property type="entry name" value="Brix"/>
    <property type="match status" value="1"/>
</dbReference>
<dbReference type="InterPro" id="IPR011701">
    <property type="entry name" value="MFS"/>
</dbReference>
<dbReference type="HOGENOM" id="CLU_361338_0_0_1"/>
<evidence type="ECO:0000259" key="8">
    <source>
        <dbReference type="PROSITE" id="PS50833"/>
    </source>
</evidence>
<feature type="transmembrane region" description="Helical" evidence="7">
    <location>
        <begin position="118"/>
        <end position="141"/>
    </location>
</feature>
<feature type="compositionally biased region" description="Polar residues" evidence="6">
    <location>
        <begin position="207"/>
        <end position="224"/>
    </location>
</feature>
<reference evidence="10 11" key="1">
    <citation type="journal article" date="2015" name="Mol. Plant Microbe Interact.">
        <title>Genome, transcriptome, and functional analyses of Penicillium expansum provide new insights into secondary metabolism and pathogenicity.</title>
        <authorList>
            <person name="Ballester A.R."/>
            <person name="Marcet-Houben M."/>
            <person name="Levin E."/>
            <person name="Sela N."/>
            <person name="Selma-Lazaro C."/>
            <person name="Carmona L."/>
            <person name="Wisniewski M."/>
            <person name="Droby S."/>
            <person name="Gonzalez-Candelas L."/>
            <person name="Gabaldon T."/>
        </authorList>
    </citation>
    <scope>NUCLEOTIDE SEQUENCE [LARGE SCALE GENOMIC DNA]</scope>
    <source>
        <strain evidence="10 11">PHI-1</strain>
    </source>
</reference>
<dbReference type="GO" id="GO:0000463">
    <property type="term" value="P:maturation of LSU-rRNA from tricistronic rRNA transcript (SSU-rRNA, 5.8S rRNA, LSU-rRNA)"/>
    <property type="evidence" value="ECO:0007669"/>
    <property type="project" value="TreeGrafter"/>
</dbReference>
<feature type="transmembrane region" description="Helical" evidence="7">
    <location>
        <begin position="94"/>
        <end position="112"/>
    </location>
</feature>
<evidence type="ECO:0000313" key="11">
    <source>
        <dbReference type="Proteomes" id="UP000030104"/>
    </source>
</evidence>
<dbReference type="InterPro" id="IPR039770">
    <property type="entry name" value="Rpf2"/>
</dbReference>
<evidence type="ECO:0000313" key="10">
    <source>
        <dbReference type="EMBL" id="KGO76102.1"/>
    </source>
</evidence>
<accession>A0A0A2L7M2</accession>
<feature type="compositionally biased region" description="Acidic residues" evidence="6">
    <location>
        <begin position="742"/>
        <end position="765"/>
    </location>
</feature>
<feature type="region of interest" description="Disordered" evidence="6">
    <location>
        <begin position="672"/>
        <end position="774"/>
    </location>
</feature>
<organism evidence="10 11">
    <name type="scientific">Penicillium italicum</name>
    <name type="common">Blue mold</name>
    <dbReference type="NCBI Taxonomy" id="40296"/>
    <lineage>
        <taxon>Eukaryota</taxon>
        <taxon>Fungi</taxon>
        <taxon>Dikarya</taxon>
        <taxon>Ascomycota</taxon>
        <taxon>Pezizomycotina</taxon>
        <taxon>Eurotiomycetes</taxon>
        <taxon>Eurotiomycetidae</taxon>
        <taxon>Eurotiales</taxon>
        <taxon>Aspergillaceae</taxon>
        <taxon>Penicillium</taxon>
    </lineage>
</organism>
<dbReference type="STRING" id="40296.A0A0A2L7M2"/>
<evidence type="ECO:0000256" key="2">
    <source>
        <dbReference type="ARBA" id="ARBA00004604"/>
    </source>
</evidence>
<dbReference type="SUPFAM" id="SSF103473">
    <property type="entry name" value="MFS general substrate transporter"/>
    <property type="match status" value="1"/>
</dbReference>
<dbReference type="Pfam" id="PF07690">
    <property type="entry name" value="MFS_1"/>
    <property type="match status" value="1"/>
</dbReference>
<comment type="caution">
    <text evidence="10">The sequence shown here is derived from an EMBL/GenBank/DDBJ whole genome shotgun (WGS) entry which is preliminary data.</text>
</comment>
<evidence type="ECO:0000256" key="5">
    <source>
        <dbReference type="RuleBase" id="RU367086"/>
    </source>
</evidence>
<evidence type="ECO:0000256" key="4">
    <source>
        <dbReference type="ARBA" id="ARBA00023242"/>
    </source>
</evidence>
<feature type="domain" description="Brix" evidence="8">
    <location>
        <begin position="465"/>
        <end position="682"/>
    </location>
</feature>
<comment type="subcellular location">
    <subcellularLocation>
        <location evidence="1">Membrane</location>
        <topology evidence="1">Multi-pass membrane protein</topology>
    </subcellularLocation>
    <subcellularLocation>
        <location evidence="2 5">Nucleus</location>
        <location evidence="2 5">Nucleolus</location>
    </subcellularLocation>
</comment>
<name>A0A0A2L7M2_PENIT</name>
<dbReference type="PANTHER" id="PTHR12728">
    <property type="entry name" value="BRIX DOMAIN CONTAINING PROTEIN"/>
    <property type="match status" value="1"/>
</dbReference>
<dbReference type="InterPro" id="IPR020846">
    <property type="entry name" value="MFS_dom"/>
</dbReference>
<dbReference type="GO" id="GO:0016020">
    <property type="term" value="C:membrane"/>
    <property type="evidence" value="ECO:0007669"/>
    <property type="project" value="UniProtKB-SubCell"/>
</dbReference>
<feature type="domain" description="Major facilitator superfamily (MFS) profile" evidence="9">
    <location>
        <begin position="23"/>
        <end position="445"/>
    </location>
</feature>
<dbReference type="GO" id="GO:0022857">
    <property type="term" value="F:transmembrane transporter activity"/>
    <property type="evidence" value="ECO:0007669"/>
    <property type="project" value="InterPro"/>
</dbReference>
<evidence type="ECO:0000256" key="3">
    <source>
        <dbReference type="ARBA" id="ARBA00010782"/>
    </source>
</evidence>
<dbReference type="InterPro" id="IPR036259">
    <property type="entry name" value="MFS_trans_sf"/>
</dbReference>
<gene>
    <name evidence="10" type="ORF">PITC_006450</name>
</gene>
<dbReference type="GO" id="GO:0000027">
    <property type="term" value="P:ribosomal large subunit assembly"/>
    <property type="evidence" value="ECO:0007669"/>
    <property type="project" value="InterPro"/>
</dbReference>
<feature type="compositionally biased region" description="Basic and acidic residues" evidence="6">
    <location>
        <begin position="683"/>
        <end position="700"/>
    </location>
</feature>
<dbReference type="PhylomeDB" id="A0A0A2L7M2"/>
<dbReference type="OrthoDB" id="5086884at2759"/>
<feature type="compositionally biased region" description="Basic and acidic residues" evidence="6">
    <location>
        <begin position="709"/>
        <end position="723"/>
    </location>
</feature>
<feature type="region of interest" description="Disordered" evidence="6">
    <location>
        <begin position="206"/>
        <end position="225"/>
    </location>
</feature>
<dbReference type="AlphaFoldDB" id="A0A0A2L7M2"/>
<comment type="similarity">
    <text evidence="3 5">Belongs to the RPF2 family.</text>
</comment>
<proteinExistence type="inferred from homology"/>
<feature type="transmembrane region" description="Helical" evidence="7">
    <location>
        <begin position="315"/>
        <end position="335"/>
    </location>
</feature>
<evidence type="ECO:0000256" key="6">
    <source>
        <dbReference type="SAM" id="MobiDB-lite"/>
    </source>
</evidence>
<dbReference type="GO" id="GO:0005730">
    <property type="term" value="C:nucleolus"/>
    <property type="evidence" value="ECO:0007669"/>
    <property type="project" value="UniProtKB-SubCell"/>
</dbReference>
<feature type="transmembrane region" description="Helical" evidence="7">
    <location>
        <begin position="182"/>
        <end position="202"/>
    </location>
</feature>
<feature type="transmembrane region" description="Helical" evidence="7">
    <location>
        <begin position="21"/>
        <end position="43"/>
    </location>
</feature>
<dbReference type="CDD" id="cd17325">
    <property type="entry name" value="MFS_MdtG_SLC18_like"/>
    <property type="match status" value="1"/>
</dbReference>
<evidence type="ECO:0000256" key="7">
    <source>
        <dbReference type="SAM" id="Phobius"/>
    </source>
</evidence>